<dbReference type="EMBL" id="JAENIK010000004">
    <property type="protein sequence ID" value="MBK1814993.1"/>
    <property type="molecule type" value="Genomic_DNA"/>
</dbReference>
<proteinExistence type="predicted"/>
<comment type="caution">
    <text evidence="1">The sequence shown here is derived from an EMBL/GenBank/DDBJ whole genome shotgun (WGS) entry which is preliminary data.</text>
</comment>
<accession>A0A934R2P4</accession>
<organism evidence="1 2">
    <name type="scientific">Luteolibacter yonseiensis</name>
    <dbReference type="NCBI Taxonomy" id="1144680"/>
    <lineage>
        <taxon>Bacteria</taxon>
        <taxon>Pseudomonadati</taxon>
        <taxon>Verrucomicrobiota</taxon>
        <taxon>Verrucomicrobiia</taxon>
        <taxon>Verrucomicrobiales</taxon>
        <taxon>Verrucomicrobiaceae</taxon>
        <taxon>Luteolibacter</taxon>
    </lineage>
</organism>
<reference evidence="1" key="1">
    <citation type="submission" date="2021-01" db="EMBL/GenBank/DDBJ databases">
        <title>Modified the classification status of verrucomicrobia.</title>
        <authorList>
            <person name="Feng X."/>
        </authorList>
    </citation>
    <scope>NUCLEOTIDE SEQUENCE</scope>
    <source>
        <strain evidence="1">JCM 18052</strain>
    </source>
</reference>
<dbReference type="RefSeq" id="WP_200349939.1">
    <property type="nucleotide sequence ID" value="NZ_BAABHZ010000010.1"/>
</dbReference>
<evidence type="ECO:0000313" key="1">
    <source>
        <dbReference type="EMBL" id="MBK1814993.1"/>
    </source>
</evidence>
<dbReference type="AlphaFoldDB" id="A0A934R2P4"/>
<name>A0A934R2P4_9BACT</name>
<evidence type="ECO:0000313" key="2">
    <source>
        <dbReference type="Proteomes" id="UP000600139"/>
    </source>
</evidence>
<gene>
    <name evidence="1" type="ORF">JIN84_05165</name>
</gene>
<dbReference type="Proteomes" id="UP000600139">
    <property type="component" value="Unassembled WGS sequence"/>
</dbReference>
<sequence length="246" mass="26479">MTKTHTSDPLQTVLATESKILELTERSSVLRARRSSLTIDPGKDIENEIAAKMKAESQIDAELTPLELALEHLKGGIEQKWGDVETFYLSELRPVAEEAKTIAERAHLVGTSFLEAMFPDEEAKEFQVLFAVAKSAVIPIIEKPLGTVLAPWLRGVREAVSLSSETSTLTQGYGPHSANPGIADQASFVTAVKEFIEAYPARKANVETAIAQLSSFVDHIEATFTTTDGAASISLDGGGVKVAGNR</sequence>
<keyword evidence="2" id="KW-1185">Reference proteome</keyword>
<protein>
    <submittedName>
        <fullName evidence="1">Uncharacterized protein</fullName>
    </submittedName>
</protein>